<dbReference type="Proteomes" id="UP001279860">
    <property type="component" value="Unassembled WGS sequence"/>
</dbReference>
<dbReference type="RefSeq" id="WP_318585504.1">
    <property type="nucleotide sequence ID" value="NZ_JAWRCP010000002.1"/>
</dbReference>
<sequence length="216" mass="24027">MAKTNKTIAVISGDIVNSTQLDAEQFEQLLTRIKQIQAWISHENTTNAHSIIRGDEFQSVVHDIENALRYTLLYRLGIKALGKAFDSRISFAIAAHAELRTSVSESMGEAFVLSGRGLKSLKSHRLIFNADRAELRTQFDLLFQYLDRQLTDLTARQCEVMLPMLQTAQELSVSQLAEQLGIATATASKSLKASGWSLISALNQQFINQVAGFRNV</sequence>
<organism evidence="1 2">
    <name type="scientific">Vibrio rhizosphaerae</name>
    <dbReference type="NCBI Taxonomy" id="398736"/>
    <lineage>
        <taxon>Bacteria</taxon>
        <taxon>Pseudomonadati</taxon>
        <taxon>Pseudomonadota</taxon>
        <taxon>Gammaproteobacteria</taxon>
        <taxon>Vibrionales</taxon>
        <taxon>Vibrionaceae</taxon>
        <taxon>Vibrio</taxon>
    </lineage>
</organism>
<comment type="caution">
    <text evidence="1">The sequence shown here is derived from an EMBL/GenBank/DDBJ whole genome shotgun (WGS) entry which is preliminary data.</text>
</comment>
<name>A0ABU4IZX5_9VIBR</name>
<evidence type="ECO:0008006" key="3">
    <source>
        <dbReference type="Google" id="ProtNLM"/>
    </source>
</evidence>
<protein>
    <recommendedName>
        <fullName evidence="3">MarR family transcriptional regulator</fullName>
    </recommendedName>
</protein>
<evidence type="ECO:0000313" key="1">
    <source>
        <dbReference type="EMBL" id="MDW6094281.1"/>
    </source>
</evidence>
<proteinExistence type="predicted"/>
<dbReference type="InterPro" id="IPR036388">
    <property type="entry name" value="WH-like_DNA-bd_sf"/>
</dbReference>
<reference evidence="1 2" key="1">
    <citation type="submission" date="2023-11" db="EMBL/GenBank/DDBJ databases">
        <title>Plant-associative lifestyle of Vibrio porteresiae and its evolutionary dynamics.</title>
        <authorList>
            <person name="Rameshkumar N."/>
            <person name="Kirti K."/>
        </authorList>
    </citation>
    <scope>NUCLEOTIDE SEQUENCE [LARGE SCALE GENOMIC DNA]</scope>
    <source>
        <strain evidence="1 2">MSSRF7</strain>
    </source>
</reference>
<keyword evidence="2" id="KW-1185">Reference proteome</keyword>
<dbReference type="EMBL" id="JAWRCP010000002">
    <property type="protein sequence ID" value="MDW6094281.1"/>
    <property type="molecule type" value="Genomic_DNA"/>
</dbReference>
<accession>A0ABU4IZX5</accession>
<dbReference type="Gene3D" id="1.10.10.10">
    <property type="entry name" value="Winged helix-like DNA-binding domain superfamily/Winged helix DNA-binding domain"/>
    <property type="match status" value="1"/>
</dbReference>
<gene>
    <name evidence="1" type="ORF">SBX64_17210</name>
</gene>
<evidence type="ECO:0000313" key="2">
    <source>
        <dbReference type="Proteomes" id="UP001279860"/>
    </source>
</evidence>